<accession>A0A0F7SFH8</accession>
<feature type="compositionally biased region" description="Polar residues" evidence="1">
    <location>
        <begin position="351"/>
        <end position="368"/>
    </location>
</feature>
<feature type="region of interest" description="Disordered" evidence="1">
    <location>
        <begin position="1"/>
        <end position="23"/>
    </location>
</feature>
<feature type="compositionally biased region" description="Low complexity" evidence="1">
    <location>
        <begin position="48"/>
        <end position="63"/>
    </location>
</feature>
<dbReference type="Pfam" id="PF10253">
    <property type="entry name" value="PRCC"/>
    <property type="match status" value="1"/>
</dbReference>
<feature type="region of interest" description="Disordered" evidence="1">
    <location>
        <begin position="158"/>
        <end position="209"/>
    </location>
</feature>
<dbReference type="PANTHER" id="PTHR13621:SF2">
    <property type="entry name" value="PROLINE-RICH PROTEIN PRCC"/>
    <property type="match status" value="1"/>
</dbReference>
<proteinExistence type="predicted"/>
<dbReference type="GO" id="GO:0005634">
    <property type="term" value="C:nucleus"/>
    <property type="evidence" value="ECO:0007669"/>
    <property type="project" value="TreeGrafter"/>
</dbReference>
<dbReference type="EMBL" id="LN483167">
    <property type="protein sequence ID" value="CDZ97040.1"/>
    <property type="molecule type" value="Genomic_DNA"/>
</dbReference>
<dbReference type="InterPro" id="IPR018800">
    <property type="entry name" value="PRCC"/>
</dbReference>
<name>A0A0F7SFH8_PHARH</name>
<evidence type="ECO:0000256" key="1">
    <source>
        <dbReference type="SAM" id="MobiDB-lite"/>
    </source>
</evidence>
<organism evidence="2">
    <name type="scientific">Phaffia rhodozyma</name>
    <name type="common">Yeast</name>
    <name type="synonym">Xanthophyllomyces dendrorhous</name>
    <dbReference type="NCBI Taxonomy" id="264483"/>
    <lineage>
        <taxon>Eukaryota</taxon>
        <taxon>Fungi</taxon>
        <taxon>Dikarya</taxon>
        <taxon>Basidiomycota</taxon>
        <taxon>Agaricomycotina</taxon>
        <taxon>Tremellomycetes</taxon>
        <taxon>Cystofilobasidiales</taxon>
        <taxon>Mrakiaceae</taxon>
        <taxon>Phaffia</taxon>
    </lineage>
</organism>
<feature type="region of interest" description="Disordered" evidence="1">
    <location>
        <begin position="48"/>
        <end position="144"/>
    </location>
</feature>
<dbReference type="PANTHER" id="PTHR13621">
    <property type="entry name" value="PROLINE-RICH PROTEIN PRCC"/>
    <property type="match status" value="1"/>
</dbReference>
<feature type="compositionally biased region" description="Basic and acidic residues" evidence="1">
    <location>
        <begin position="321"/>
        <end position="330"/>
    </location>
</feature>
<feature type="compositionally biased region" description="Low complexity" evidence="1">
    <location>
        <begin position="85"/>
        <end position="97"/>
    </location>
</feature>
<protein>
    <submittedName>
        <fullName evidence="2">Proline-rich protein PRCC</fullName>
    </submittedName>
</protein>
<dbReference type="AlphaFoldDB" id="A0A0F7SFH8"/>
<sequence>MALVDYVSDSDSEGSDQEVAAPAVTKAAPSKAISACTVIPSTAHIKRAISPPRAPIPSASGSGLALPPPKSNIRKRPAPKFTIEAASDADTSATATSGSNSVENPVAKKPKQTPAGSSALLSMLPPPKQALPKPKAMPAPVRLKPLEVDAEGRVESFERVVEEDDGTGGHTGEVIDFSRKGPVGEPKRPVIVRPLDTKANGGSSAKSKSKEAPLMDFFGITASTSSVPSAASLSNTSAPPKISSAPQLPTFRPPSPTRLDPYPGYYALPSGEWAAHDRAYYDSYYRQWREEDEAASGGKEGSNWDALDQGREIVDEIDVRGMGAKDEDRLPGAAPRAAEAPPTAVKKNLSKPGQRNQLSALIQNAQSNREALEEQIAKAKRNKRASGQVYGFR</sequence>
<feature type="compositionally biased region" description="Low complexity" evidence="1">
    <location>
        <begin position="130"/>
        <end position="140"/>
    </location>
</feature>
<feature type="region of interest" description="Disordered" evidence="1">
    <location>
        <begin position="321"/>
        <end position="368"/>
    </location>
</feature>
<feature type="compositionally biased region" description="Low complexity" evidence="1">
    <location>
        <begin position="331"/>
        <end position="344"/>
    </location>
</feature>
<feature type="region of interest" description="Disordered" evidence="1">
    <location>
        <begin position="226"/>
        <end position="257"/>
    </location>
</feature>
<evidence type="ECO:0000313" key="2">
    <source>
        <dbReference type="EMBL" id="CDZ97040.1"/>
    </source>
</evidence>
<reference evidence="2" key="1">
    <citation type="submission" date="2014-08" db="EMBL/GenBank/DDBJ databases">
        <authorList>
            <person name="Sharma Rahul"/>
            <person name="Thines Marco"/>
        </authorList>
    </citation>
    <scope>NUCLEOTIDE SEQUENCE</scope>
</reference>
<feature type="compositionally biased region" description="Low complexity" evidence="1">
    <location>
        <begin position="226"/>
        <end position="237"/>
    </location>
</feature>